<organism evidence="6 7">
    <name type="scientific">Actinocatenispora rupis</name>
    <dbReference type="NCBI Taxonomy" id="519421"/>
    <lineage>
        <taxon>Bacteria</taxon>
        <taxon>Bacillati</taxon>
        <taxon>Actinomycetota</taxon>
        <taxon>Actinomycetes</taxon>
        <taxon>Micromonosporales</taxon>
        <taxon>Micromonosporaceae</taxon>
        <taxon>Actinocatenispora</taxon>
    </lineage>
</organism>
<dbReference type="InterPro" id="IPR050319">
    <property type="entry name" value="ABC_transp_ATP-bind"/>
</dbReference>
<dbReference type="GO" id="GO:0005524">
    <property type="term" value="F:ATP binding"/>
    <property type="evidence" value="ECO:0007669"/>
    <property type="project" value="UniProtKB-KW"/>
</dbReference>
<comment type="caution">
    <text evidence="6">The sequence shown here is derived from an EMBL/GenBank/DDBJ whole genome shotgun (WGS) entry which is preliminary data.</text>
</comment>
<dbReference type="InterPro" id="IPR017871">
    <property type="entry name" value="ABC_transporter-like_CS"/>
</dbReference>
<dbReference type="InterPro" id="IPR013563">
    <property type="entry name" value="Oligopep_ABC_C"/>
</dbReference>
<keyword evidence="3" id="KW-0547">Nucleotide-binding</keyword>
<proteinExistence type="inferred from homology"/>
<evidence type="ECO:0000313" key="7">
    <source>
        <dbReference type="Proteomes" id="UP000612808"/>
    </source>
</evidence>
<dbReference type="GO" id="GO:0016887">
    <property type="term" value="F:ATP hydrolysis activity"/>
    <property type="evidence" value="ECO:0007669"/>
    <property type="project" value="InterPro"/>
</dbReference>
<dbReference type="AlphaFoldDB" id="A0A8J3J6H1"/>
<dbReference type="RefSeq" id="WP_239076778.1">
    <property type="nucleotide sequence ID" value="NZ_BAAAZM010000008.1"/>
</dbReference>
<dbReference type="SUPFAM" id="SSF52540">
    <property type="entry name" value="P-loop containing nucleoside triphosphate hydrolases"/>
    <property type="match status" value="1"/>
</dbReference>
<dbReference type="PANTHER" id="PTHR43776:SF7">
    <property type="entry name" value="D,D-DIPEPTIDE TRANSPORT ATP-BINDING PROTEIN DDPF-RELATED"/>
    <property type="match status" value="1"/>
</dbReference>
<dbReference type="GO" id="GO:0055085">
    <property type="term" value="P:transmembrane transport"/>
    <property type="evidence" value="ECO:0007669"/>
    <property type="project" value="UniProtKB-ARBA"/>
</dbReference>
<dbReference type="InterPro" id="IPR003439">
    <property type="entry name" value="ABC_transporter-like_ATP-bd"/>
</dbReference>
<dbReference type="CDD" id="cd03257">
    <property type="entry name" value="ABC_NikE_OppD_transporters"/>
    <property type="match status" value="1"/>
</dbReference>
<evidence type="ECO:0000256" key="3">
    <source>
        <dbReference type="ARBA" id="ARBA00022741"/>
    </source>
</evidence>
<evidence type="ECO:0000256" key="4">
    <source>
        <dbReference type="ARBA" id="ARBA00022840"/>
    </source>
</evidence>
<protein>
    <submittedName>
        <fullName evidence="6">ABC transporter ATP-binding protein</fullName>
    </submittedName>
</protein>
<evidence type="ECO:0000256" key="2">
    <source>
        <dbReference type="ARBA" id="ARBA00022448"/>
    </source>
</evidence>
<dbReference type="SMART" id="SM00382">
    <property type="entry name" value="AAA"/>
    <property type="match status" value="1"/>
</dbReference>
<keyword evidence="2" id="KW-0813">Transport</keyword>
<evidence type="ECO:0000313" key="6">
    <source>
        <dbReference type="EMBL" id="GID12842.1"/>
    </source>
</evidence>
<dbReference type="NCBIfam" id="TIGR01727">
    <property type="entry name" value="oligo_HPY"/>
    <property type="match status" value="1"/>
</dbReference>
<dbReference type="FunFam" id="3.40.50.300:FF:000016">
    <property type="entry name" value="Oligopeptide ABC transporter ATP-binding component"/>
    <property type="match status" value="1"/>
</dbReference>
<dbReference type="Pfam" id="PF00005">
    <property type="entry name" value="ABC_tran"/>
    <property type="match status" value="1"/>
</dbReference>
<accession>A0A8J3J6H1</accession>
<dbReference type="PROSITE" id="PS00211">
    <property type="entry name" value="ABC_TRANSPORTER_1"/>
    <property type="match status" value="1"/>
</dbReference>
<keyword evidence="4 6" id="KW-0067">ATP-binding</keyword>
<feature type="domain" description="ABC transporter" evidence="5">
    <location>
        <begin position="2"/>
        <end position="245"/>
    </location>
</feature>
<keyword evidence="7" id="KW-1185">Reference proteome</keyword>
<evidence type="ECO:0000256" key="1">
    <source>
        <dbReference type="ARBA" id="ARBA00005417"/>
    </source>
</evidence>
<dbReference type="GO" id="GO:0015833">
    <property type="term" value="P:peptide transport"/>
    <property type="evidence" value="ECO:0007669"/>
    <property type="project" value="InterPro"/>
</dbReference>
<reference evidence="6" key="1">
    <citation type="submission" date="2021-01" db="EMBL/GenBank/DDBJ databases">
        <title>Whole genome shotgun sequence of Actinocatenispora rupis NBRC 107355.</title>
        <authorList>
            <person name="Komaki H."/>
            <person name="Tamura T."/>
        </authorList>
    </citation>
    <scope>NUCLEOTIDE SEQUENCE</scope>
    <source>
        <strain evidence="6">NBRC 107355</strain>
    </source>
</reference>
<dbReference type="Proteomes" id="UP000612808">
    <property type="component" value="Unassembled WGS sequence"/>
</dbReference>
<dbReference type="PANTHER" id="PTHR43776">
    <property type="entry name" value="TRANSPORT ATP-BINDING PROTEIN"/>
    <property type="match status" value="1"/>
</dbReference>
<dbReference type="PROSITE" id="PS50893">
    <property type="entry name" value="ABC_TRANSPORTER_2"/>
    <property type="match status" value="1"/>
</dbReference>
<name>A0A8J3J6H1_9ACTN</name>
<sequence length="311" mass="33363">MIEVTDLVRHYRTGDGVVRAVDGVTFSVAEGETLGLVGESGCGKSTTAKLLVALERADGGALSVGGIDVRTARGPHLRQLRRTIQLVFQDPYASLNPRRRIAATLAEVLTVHRLARGGTVAGRVADLLDMVGLPGSVADRYPHQLSGGQRQRVGIARALAVEPRVLVLDEPVSALDVSVRAEVMNLLASLRASLGLTYVFISHDLGMVRHLCDRIAVMYLGKIVETGGWRDVSDEPLHPYTRSLHDAVPVADPAVESGRAHRTLRGEVPDPAAPPSGCRFHPRCPIAEDACRTDEPVLTVRGDRAVACHLV</sequence>
<dbReference type="Gene3D" id="3.40.50.300">
    <property type="entry name" value="P-loop containing nucleotide triphosphate hydrolases"/>
    <property type="match status" value="1"/>
</dbReference>
<dbReference type="InterPro" id="IPR003593">
    <property type="entry name" value="AAA+_ATPase"/>
</dbReference>
<dbReference type="InterPro" id="IPR027417">
    <property type="entry name" value="P-loop_NTPase"/>
</dbReference>
<dbReference type="Pfam" id="PF08352">
    <property type="entry name" value="oligo_HPY"/>
    <property type="match status" value="1"/>
</dbReference>
<dbReference type="EMBL" id="BOMB01000021">
    <property type="protein sequence ID" value="GID12842.1"/>
    <property type="molecule type" value="Genomic_DNA"/>
</dbReference>
<comment type="similarity">
    <text evidence="1">Belongs to the ABC transporter superfamily.</text>
</comment>
<gene>
    <name evidence="6" type="ORF">Aru02nite_37310</name>
</gene>
<evidence type="ECO:0000259" key="5">
    <source>
        <dbReference type="PROSITE" id="PS50893"/>
    </source>
</evidence>